<dbReference type="PROSITE" id="PS51450">
    <property type="entry name" value="LRR"/>
    <property type="match status" value="1"/>
</dbReference>
<dbReference type="Pfam" id="PF23559">
    <property type="entry name" value="WHD_DRP"/>
    <property type="match status" value="1"/>
</dbReference>
<evidence type="ECO:0000256" key="4">
    <source>
        <dbReference type="ARBA" id="ARBA00022741"/>
    </source>
</evidence>
<evidence type="ECO:0000256" key="1">
    <source>
        <dbReference type="ARBA" id="ARBA00008894"/>
    </source>
</evidence>
<dbReference type="GO" id="GO:0006952">
    <property type="term" value="P:defense response"/>
    <property type="evidence" value="ECO:0007669"/>
    <property type="project" value="UniProtKB-KW"/>
</dbReference>
<keyword evidence="4" id="KW-0547">Nucleotide-binding</keyword>
<dbReference type="Proteomes" id="UP000504621">
    <property type="component" value="Unplaced"/>
</dbReference>
<keyword evidence="3" id="KW-0677">Repeat</keyword>
<evidence type="ECO:0000256" key="2">
    <source>
        <dbReference type="ARBA" id="ARBA00022614"/>
    </source>
</evidence>
<dbReference type="SUPFAM" id="SSF52058">
    <property type="entry name" value="L domain-like"/>
    <property type="match status" value="1"/>
</dbReference>
<dbReference type="InterPro" id="IPR002182">
    <property type="entry name" value="NB-ARC"/>
</dbReference>
<dbReference type="AlphaFoldDB" id="A0A6J1AKS6"/>
<evidence type="ECO:0000259" key="10">
    <source>
        <dbReference type="Pfam" id="PF23559"/>
    </source>
</evidence>
<dbReference type="PRINTS" id="PR00364">
    <property type="entry name" value="DISEASERSIST"/>
</dbReference>
<dbReference type="FunFam" id="1.10.10.10:FF:000322">
    <property type="entry name" value="Probable disease resistance protein At1g63360"/>
    <property type="match status" value="1"/>
</dbReference>
<dbReference type="Pfam" id="PF23247">
    <property type="entry name" value="LRR_RPS2"/>
    <property type="match status" value="1"/>
</dbReference>
<dbReference type="GeneID" id="110419012"/>
<gene>
    <name evidence="12" type="primary">LOC110419012</name>
</gene>
<dbReference type="InterPro" id="IPR027417">
    <property type="entry name" value="P-loop_NTPase"/>
</dbReference>
<evidence type="ECO:0000256" key="3">
    <source>
        <dbReference type="ARBA" id="ARBA00022737"/>
    </source>
</evidence>
<feature type="coiled-coil region" evidence="7">
    <location>
        <begin position="32"/>
        <end position="87"/>
    </location>
</feature>
<sequence length="970" mass="111127">MEYSGPILDIFNIIWDPLSKCCKYHCNLSQYMENLKEKLEEINCRKEDVESRLRAELLLGKETKKEVERWLKKVEKINGVAQALEQEVLKGKYLSRVSLGRRVWKMIQEVDQHYQKGSFNDSLVVDKPLQNRDEIPPTPLAGGATTETLLEEISEYLLNDDVRKIGVYGMGGIGKTTIMKHIHNKFLNTFEAVIWITVSKSPNLSGLQNDIARKLNEDFSIYEDETEKATKLFSLLNQKKRWFLILDDIWEPFSLEEIGIPEPTSANGCKLALTTRSLDVCRRMGCKEVKMKLLPKMEAWNLFLDKVGREILLYPDLNAIAMQVADECACLPLAIVTIAVSMKGVVDIYEWSCALEELRESIKGLNEMDKVLERLKFSFTRLKDEKLQCCLQYCALYPEDFAIERTELIRHLIAEGIIEEKKSRQAEFNKGHAMLNKLENACLLERVIRWDTIYVKMHDLIRDMAIYITSEKHLVESGRQLKELPDTKKWMKDLERISLMRNHIVEIPCDTSPKCQRLLTLFLSENRDLARIADSFFLCMHSLKVLDLSHTKIKNLPNSISDLENLTALYLQYCPKLRYLPSLAKIGALRELDLSYSGLKDAPQGMEMLTSLRYLNLFYSDLEVLPVGILPKLSSLQCLIFCGRSKPFKVLKPVELASLRKLEAFGGQMFDLLDYHLYVKSLDGTPSKYHLQVGTHKRLKLLEMPENYYNRIVKIEGISGEGEEDLVLPNDVEFFTLKRCNCLGSLIDVLSSNKEIVRRTCNTEPDGDECVLLSSSSRSCSLIQQDKIEDSQFVVPSSSIPSPGTFSFLILLKIQSCSNLRNLFKPGLQPRFPNVKEIAIFDCCQMEEIVAAPTEEYSEGISEEGGSNRKDMTCLFYLPKLKALTLSKLPELKSICRGLMTCDSLVYITVSCCPKLKRLPLALPLLHGKPSPPPNLKVINVQDKTWWRSLEWNHQEEKKALQPFCQYLEL</sequence>
<feature type="domain" description="Disease resistance protein winged helix" evidence="10">
    <location>
        <begin position="396"/>
        <end position="465"/>
    </location>
</feature>
<comment type="similarity">
    <text evidence="1">Belongs to the disease resistance NB-LRR family.</text>
</comment>
<dbReference type="InterPro" id="IPR050905">
    <property type="entry name" value="Plant_NBS-LRR"/>
</dbReference>
<dbReference type="PANTHER" id="PTHR33463:SF212">
    <property type="entry name" value="AND NB-ARC DOMAINS-CONTAINING DISEASE RESISTANCE PROTEIN, PUTATIVE-RELATED"/>
    <property type="match status" value="1"/>
</dbReference>
<organism evidence="11 12">
    <name type="scientific">Herrania umbratica</name>
    <dbReference type="NCBI Taxonomy" id="108875"/>
    <lineage>
        <taxon>Eukaryota</taxon>
        <taxon>Viridiplantae</taxon>
        <taxon>Streptophyta</taxon>
        <taxon>Embryophyta</taxon>
        <taxon>Tracheophyta</taxon>
        <taxon>Spermatophyta</taxon>
        <taxon>Magnoliopsida</taxon>
        <taxon>eudicotyledons</taxon>
        <taxon>Gunneridae</taxon>
        <taxon>Pentapetalae</taxon>
        <taxon>rosids</taxon>
        <taxon>malvids</taxon>
        <taxon>Malvales</taxon>
        <taxon>Malvaceae</taxon>
        <taxon>Byttnerioideae</taxon>
        <taxon>Herrania</taxon>
    </lineage>
</organism>
<dbReference type="InterPro" id="IPR058922">
    <property type="entry name" value="WHD_DRP"/>
</dbReference>
<dbReference type="InterPro" id="IPR057135">
    <property type="entry name" value="At4g27190-like_LRR"/>
</dbReference>
<feature type="domain" description="NB-ARC" evidence="8">
    <location>
        <begin position="147"/>
        <end position="309"/>
    </location>
</feature>
<feature type="domain" description="Disease resistance protein At4g27190-like leucine-rich repeats" evidence="9">
    <location>
        <begin position="802"/>
        <end position="919"/>
    </location>
</feature>
<keyword evidence="2" id="KW-0433">Leucine-rich repeat</keyword>
<evidence type="ECO:0000313" key="12">
    <source>
        <dbReference type="RefSeq" id="XP_021287548.1"/>
    </source>
</evidence>
<dbReference type="Pfam" id="PF13855">
    <property type="entry name" value="LRR_8"/>
    <property type="match status" value="1"/>
</dbReference>
<evidence type="ECO:0000256" key="7">
    <source>
        <dbReference type="SAM" id="Coils"/>
    </source>
</evidence>
<dbReference type="RefSeq" id="XP_021287548.1">
    <property type="nucleotide sequence ID" value="XM_021431873.1"/>
</dbReference>
<dbReference type="Gene3D" id="3.40.50.300">
    <property type="entry name" value="P-loop containing nucleotide triphosphate hydrolases"/>
    <property type="match status" value="1"/>
</dbReference>
<dbReference type="Gene3D" id="1.10.8.430">
    <property type="entry name" value="Helical domain of apoptotic protease-activating factors"/>
    <property type="match status" value="1"/>
</dbReference>
<keyword evidence="11" id="KW-1185">Reference proteome</keyword>
<accession>A0A6J1AKS6</accession>
<dbReference type="SUPFAM" id="SSF52540">
    <property type="entry name" value="P-loop containing nucleoside triphosphate hydrolases"/>
    <property type="match status" value="1"/>
</dbReference>
<evidence type="ECO:0000259" key="8">
    <source>
        <dbReference type="Pfam" id="PF00931"/>
    </source>
</evidence>
<keyword evidence="5" id="KW-0611">Plant defense</keyword>
<dbReference type="FunFam" id="3.40.50.300:FF:001091">
    <property type="entry name" value="Probable disease resistance protein At1g61300"/>
    <property type="match status" value="1"/>
</dbReference>
<evidence type="ECO:0000256" key="6">
    <source>
        <dbReference type="ARBA" id="ARBA00022840"/>
    </source>
</evidence>
<dbReference type="InterPro" id="IPR003591">
    <property type="entry name" value="Leu-rich_rpt_typical-subtyp"/>
</dbReference>
<protein>
    <submittedName>
        <fullName evidence="12">Probable disease resistance protein At1g12280</fullName>
    </submittedName>
</protein>
<evidence type="ECO:0000313" key="11">
    <source>
        <dbReference type="Proteomes" id="UP000504621"/>
    </source>
</evidence>
<dbReference type="InterPro" id="IPR042197">
    <property type="entry name" value="Apaf_helical"/>
</dbReference>
<keyword evidence="7" id="KW-0175">Coiled coil</keyword>
<dbReference type="GO" id="GO:0005524">
    <property type="term" value="F:ATP binding"/>
    <property type="evidence" value="ECO:0007669"/>
    <property type="project" value="UniProtKB-KW"/>
</dbReference>
<name>A0A6J1AKS6_9ROSI</name>
<dbReference type="Gene3D" id="3.80.10.10">
    <property type="entry name" value="Ribonuclease Inhibitor"/>
    <property type="match status" value="1"/>
</dbReference>
<proteinExistence type="inferred from homology"/>
<dbReference type="PANTHER" id="PTHR33463">
    <property type="entry name" value="NB-ARC DOMAIN-CONTAINING PROTEIN-RELATED"/>
    <property type="match status" value="1"/>
</dbReference>
<dbReference type="OrthoDB" id="1926275at2759"/>
<dbReference type="SMART" id="SM00369">
    <property type="entry name" value="LRR_TYP"/>
    <property type="match status" value="2"/>
</dbReference>
<dbReference type="InterPro" id="IPR032675">
    <property type="entry name" value="LRR_dom_sf"/>
</dbReference>
<dbReference type="InterPro" id="IPR001611">
    <property type="entry name" value="Leu-rich_rpt"/>
</dbReference>
<evidence type="ECO:0000259" key="9">
    <source>
        <dbReference type="Pfam" id="PF23247"/>
    </source>
</evidence>
<dbReference type="Pfam" id="PF00931">
    <property type="entry name" value="NB-ARC"/>
    <property type="match status" value="1"/>
</dbReference>
<keyword evidence="6" id="KW-0067">ATP-binding</keyword>
<reference evidence="12" key="1">
    <citation type="submission" date="2025-08" db="UniProtKB">
        <authorList>
            <consortium name="RefSeq"/>
        </authorList>
    </citation>
    <scope>IDENTIFICATION</scope>
    <source>
        <tissue evidence="12">Leaf</tissue>
    </source>
</reference>
<dbReference type="GO" id="GO:0043531">
    <property type="term" value="F:ADP binding"/>
    <property type="evidence" value="ECO:0007669"/>
    <property type="project" value="InterPro"/>
</dbReference>
<evidence type="ECO:0000256" key="5">
    <source>
        <dbReference type="ARBA" id="ARBA00022821"/>
    </source>
</evidence>